<dbReference type="EMBL" id="AANC01000004">
    <property type="protein sequence ID" value="EAQ49467.1"/>
    <property type="molecule type" value="Genomic_DNA"/>
</dbReference>
<dbReference type="GO" id="GO:0016740">
    <property type="term" value="F:transferase activity"/>
    <property type="evidence" value="ECO:0007669"/>
    <property type="project" value="UniProtKB-KW"/>
</dbReference>
<dbReference type="PANTHER" id="PTHR43179">
    <property type="entry name" value="RHAMNOSYLTRANSFERASE WBBL"/>
    <property type="match status" value="1"/>
</dbReference>
<proteinExistence type="predicted"/>
<dbReference type="HOGENOM" id="CLU_023845_0_3_10"/>
<organism evidence="2 3">
    <name type="scientific">Leeuwenhoekiella blandensis (strain CECT 7118 / CCUG 51940 / KCTC 22103 / MED217)</name>
    <name type="common">Flavobacterium sp. (strain MED217)</name>
    <dbReference type="NCBI Taxonomy" id="398720"/>
    <lineage>
        <taxon>Bacteria</taxon>
        <taxon>Pseudomonadati</taxon>
        <taxon>Bacteroidota</taxon>
        <taxon>Flavobacteriia</taxon>
        <taxon>Flavobacteriales</taxon>
        <taxon>Flavobacteriaceae</taxon>
        <taxon>Leeuwenhoekiella</taxon>
    </lineage>
</organism>
<feature type="domain" description="Glycosyltransferase 2-like" evidence="1">
    <location>
        <begin position="6"/>
        <end position="129"/>
    </location>
</feature>
<dbReference type="RefSeq" id="WP_009780656.1">
    <property type="nucleotide sequence ID" value="NZ_CH672395.1"/>
</dbReference>
<dbReference type="OrthoDB" id="9771846at2"/>
<dbReference type="STRING" id="398720.MED217_11449"/>
<dbReference type="SUPFAM" id="SSF53448">
    <property type="entry name" value="Nucleotide-diphospho-sugar transferases"/>
    <property type="match status" value="1"/>
</dbReference>
<evidence type="ECO:0000259" key="1">
    <source>
        <dbReference type="Pfam" id="PF00535"/>
    </source>
</evidence>
<keyword evidence="2" id="KW-0808">Transferase</keyword>
<keyword evidence="3" id="KW-1185">Reference proteome</keyword>
<name>A3XLW0_LEEBM</name>
<reference evidence="2 3" key="1">
    <citation type="journal article" date="2007" name="Nature">
        <title>Light stimulates growth of proteorhodopsin-containing marine Flavobacteria.</title>
        <authorList>
            <person name="Gomez-Consarnau L."/>
            <person name="Gonzalez J.M."/>
            <person name="Coll-Llado M."/>
            <person name="Gourdon P."/>
            <person name="Pascher T."/>
            <person name="Neutze R."/>
            <person name="Pedros-Alio C."/>
            <person name="Pinhassi J."/>
        </authorList>
    </citation>
    <scope>NUCLEOTIDE SEQUENCE [LARGE SCALE GENOMIC DNA]</scope>
    <source>
        <strain evidence="2 3">MED217</strain>
    </source>
</reference>
<dbReference type="InterPro" id="IPR001173">
    <property type="entry name" value="Glyco_trans_2-like"/>
</dbReference>
<evidence type="ECO:0000313" key="2">
    <source>
        <dbReference type="EMBL" id="EAQ49467.1"/>
    </source>
</evidence>
<dbReference type="eggNOG" id="COG1216">
    <property type="taxonomic scope" value="Bacteria"/>
</dbReference>
<protein>
    <submittedName>
        <fullName evidence="2">Probable glycosyltransferase</fullName>
    </submittedName>
</protein>
<accession>A3XLW0</accession>
<dbReference type="InterPro" id="IPR029044">
    <property type="entry name" value="Nucleotide-diphossugar_trans"/>
</dbReference>
<evidence type="ECO:0000313" key="3">
    <source>
        <dbReference type="Proteomes" id="UP000001601"/>
    </source>
</evidence>
<comment type="caution">
    <text evidence="2">The sequence shown here is derived from an EMBL/GenBank/DDBJ whole genome shotgun (WGS) entry which is preliminary data.</text>
</comment>
<dbReference type="Pfam" id="PF00535">
    <property type="entry name" value="Glycos_transf_2"/>
    <property type="match status" value="1"/>
</dbReference>
<dbReference type="AlphaFoldDB" id="A3XLW0"/>
<dbReference type="Gene3D" id="3.90.550.10">
    <property type="entry name" value="Spore Coat Polysaccharide Biosynthesis Protein SpsA, Chain A"/>
    <property type="match status" value="1"/>
</dbReference>
<dbReference type="CDD" id="cd04186">
    <property type="entry name" value="GT_2_like_c"/>
    <property type="match status" value="1"/>
</dbReference>
<dbReference type="PANTHER" id="PTHR43179:SF7">
    <property type="entry name" value="RHAMNOSYLTRANSFERASE WBBL"/>
    <property type="match status" value="1"/>
</dbReference>
<dbReference type="Proteomes" id="UP000001601">
    <property type="component" value="Unassembled WGS sequence"/>
</dbReference>
<gene>
    <name evidence="2" type="ORF">MED217_11449</name>
</gene>
<sequence length="297" mass="34253">MKDIAVIIINFNTSAYTLKCVEKVFEKTNPKISFEIVVVDNNSEKKDFEHLSKNLRKAENVTLIKSEINTGFGGGNNLGFSHSDSKYILFLNNDAFLINDCLQLAINFMEENPQAGIAGAQNYDEHNQFVSSFDHDKGLRKLLFGRSFLQKLNPEKYPCVKKNYTCPVCVNWVNGAFMFMRAEDFKRIGKFDPEIFLYFEEMDLSQRMLKINKKTFLIPGAKIKHYQGKSTGKNHLLAQEGLISFLYVLEKNKGILKQVLIRLYFILTFAFKPKKWCFLKIVLSPNPKKFSLRPKIS</sequence>